<dbReference type="GeneID" id="109272552"/>
<feature type="region of interest" description="Disordered" evidence="1">
    <location>
        <begin position="1"/>
        <end position="65"/>
    </location>
</feature>
<dbReference type="AlphaFoldDB" id="A0A9V1G3K6"/>
<dbReference type="Proteomes" id="UP001165780">
    <property type="component" value="Unplaced"/>
</dbReference>
<accession>A0A9V1G3K6</accession>
<evidence type="ECO:0000313" key="3">
    <source>
        <dbReference type="RefSeq" id="XP_019314318.2"/>
    </source>
</evidence>
<feature type="region of interest" description="Disordered" evidence="1">
    <location>
        <begin position="196"/>
        <end position="218"/>
    </location>
</feature>
<feature type="compositionally biased region" description="Basic and acidic residues" evidence="1">
    <location>
        <begin position="55"/>
        <end position="65"/>
    </location>
</feature>
<dbReference type="CTD" id="107519470"/>
<organism evidence="2 3">
    <name type="scientific">Panthera pardus</name>
    <name type="common">Leopard</name>
    <name type="synonym">Felis pardus</name>
    <dbReference type="NCBI Taxonomy" id="9691"/>
    <lineage>
        <taxon>Eukaryota</taxon>
        <taxon>Metazoa</taxon>
        <taxon>Chordata</taxon>
        <taxon>Craniata</taxon>
        <taxon>Vertebrata</taxon>
        <taxon>Euteleostomi</taxon>
        <taxon>Mammalia</taxon>
        <taxon>Eutheria</taxon>
        <taxon>Laurasiatheria</taxon>
        <taxon>Carnivora</taxon>
        <taxon>Feliformia</taxon>
        <taxon>Felidae</taxon>
        <taxon>Pantherinae</taxon>
        <taxon>Panthera</taxon>
    </lineage>
</organism>
<feature type="compositionally biased region" description="Basic residues" evidence="1">
    <location>
        <begin position="208"/>
        <end position="218"/>
    </location>
</feature>
<protein>
    <submittedName>
        <fullName evidence="3">Uncharacterized protein C20orf144 homolog</fullName>
    </submittedName>
</protein>
<reference evidence="3" key="1">
    <citation type="submission" date="2025-08" db="UniProtKB">
        <authorList>
            <consortium name="RefSeq"/>
        </authorList>
    </citation>
    <scope>IDENTIFICATION</scope>
    <source>
        <tissue evidence="3">Whole blood</tissue>
    </source>
</reference>
<name>A0A9V1G3K6_PANPR</name>
<feature type="compositionally biased region" description="Basic residues" evidence="1">
    <location>
        <begin position="45"/>
        <end position="54"/>
    </location>
</feature>
<dbReference type="Pfam" id="PF15318">
    <property type="entry name" value="Bclt"/>
    <property type="match status" value="1"/>
</dbReference>
<gene>
    <name evidence="3" type="primary">CUNH20orf144</name>
</gene>
<dbReference type="RefSeq" id="XP_019314318.2">
    <property type="nucleotide sequence ID" value="XM_019458773.2"/>
</dbReference>
<evidence type="ECO:0000313" key="2">
    <source>
        <dbReference type="Proteomes" id="UP001165780"/>
    </source>
</evidence>
<dbReference type="InterPro" id="IPR029296">
    <property type="entry name" value="Bcl-2-like_put"/>
</dbReference>
<feature type="region of interest" description="Disordered" evidence="1">
    <location>
        <begin position="99"/>
        <end position="132"/>
    </location>
</feature>
<sequence length="218" mass="23748">MRSQCGLPRIEWGQECPSPSQRAGQRQHGLWPPVVTSPAMGNNSSHKRTKVRKQACRERPPDMDKAGWKQQFFSHLKRKKPNAKIVLLFPLDKQQQLSDVAAGSGARPGRPGEDATGAPVGSPAAAPTLRGAGDCADRCEGARARDLKTILVLLLLLDARLQEGRCAAGAPGLGGGAKVAQGWQRLYSRLLTDVQANREADPAEEQPRKRRRCPRSRP</sequence>
<dbReference type="KEGG" id="ppad:109272552"/>
<dbReference type="PANTHER" id="PTHR37335">
    <property type="entry name" value="RIKEN CDNA 1700003F12 GENE"/>
    <property type="match status" value="1"/>
</dbReference>
<proteinExistence type="predicted"/>
<dbReference type="PANTHER" id="PTHR37335:SF1">
    <property type="entry name" value="RIKEN CDNA 1700003F12 GENE"/>
    <property type="match status" value="1"/>
</dbReference>
<keyword evidence="2" id="KW-1185">Reference proteome</keyword>
<evidence type="ECO:0000256" key="1">
    <source>
        <dbReference type="SAM" id="MobiDB-lite"/>
    </source>
</evidence>
<feature type="compositionally biased region" description="Basic and acidic residues" evidence="1">
    <location>
        <begin position="196"/>
        <end position="207"/>
    </location>
</feature>